<accession>A0A430JL50</accession>
<dbReference type="Pfam" id="PF20239">
    <property type="entry name" value="DUF6596"/>
    <property type="match status" value="1"/>
</dbReference>
<organism evidence="2 3">
    <name type="scientific">Paenibacillus whitsoniae</name>
    <dbReference type="NCBI Taxonomy" id="2496558"/>
    <lineage>
        <taxon>Bacteria</taxon>
        <taxon>Bacillati</taxon>
        <taxon>Bacillota</taxon>
        <taxon>Bacilli</taxon>
        <taxon>Bacillales</taxon>
        <taxon>Paenibacillaceae</taxon>
        <taxon>Paenibacillus</taxon>
    </lineage>
</organism>
<protein>
    <submittedName>
        <fullName evidence="2">RNA polymerase subunit sigma-24</fullName>
    </submittedName>
</protein>
<evidence type="ECO:0000313" key="3">
    <source>
        <dbReference type="Proteomes" id="UP000276128"/>
    </source>
</evidence>
<dbReference type="AlphaFoldDB" id="A0A430JL50"/>
<dbReference type="Gene3D" id="1.20.1050.10">
    <property type="match status" value="1"/>
</dbReference>
<dbReference type="Proteomes" id="UP000276128">
    <property type="component" value="Unassembled WGS sequence"/>
</dbReference>
<sequence>LVALMELQSSRFRTRVNASGEPVLLMDQNRAAWDRLLIGRGLAALERARKLGRSLGPYALRDEPALKDYYLLPSVRGDLLVKLDRLAEAGGEFERAAVMTKNASERALLLKRAAACEQDGR</sequence>
<evidence type="ECO:0000313" key="2">
    <source>
        <dbReference type="EMBL" id="RTE11804.1"/>
    </source>
</evidence>
<gene>
    <name evidence="2" type="ORF">EJQ19_00405</name>
</gene>
<comment type="caution">
    <text evidence="2">The sequence shown here is derived from an EMBL/GenBank/DDBJ whole genome shotgun (WGS) entry which is preliminary data.</text>
</comment>
<proteinExistence type="predicted"/>
<dbReference type="InterPro" id="IPR046531">
    <property type="entry name" value="DUF6596"/>
</dbReference>
<dbReference type="PANTHER" id="PTHR47756">
    <property type="entry name" value="BLL6612 PROTEIN-RELATED"/>
    <property type="match status" value="1"/>
</dbReference>
<reference evidence="2 3" key="1">
    <citation type="submission" date="2018-12" db="EMBL/GenBank/DDBJ databases">
        <title>Bacillus ochoae sp. nov., Paenibacillus whitsoniae sp. nov., Paenibacillus spiritus sp. nov. Isolated from the Mars Exploration Rover during spacecraft assembly.</title>
        <authorList>
            <person name="Seuylemezian A."/>
            <person name="Vaishampayan P."/>
        </authorList>
    </citation>
    <scope>NUCLEOTIDE SEQUENCE [LARGE SCALE GENOMIC DNA]</scope>
    <source>
        <strain evidence="2 3">MER 54</strain>
    </source>
</reference>
<name>A0A430JL50_9BACL</name>
<dbReference type="EMBL" id="RXHU01000002">
    <property type="protein sequence ID" value="RTE11804.1"/>
    <property type="molecule type" value="Genomic_DNA"/>
</dbReference>
<keyword evidence="3" id="KW-1185">Reference proteome</keyword>
<dbReference type="PANTHER" id="PTHR47756:SF1">
    <property type="entry name" value="BLL0085 PROTEIN"/>
    <property type="match status" value="1"/>
</dbReference>
<dbReference type="RefSeq" id="WP_338143312.1">
    <property type="nucleotide sequence ID" value="NZ_RXHU01000002.1"/>
</dbReference>
<feature type="non-terminal residue" evidence="2">
    <location>
        <position position="1"/>
    </location>
</feature>
<evidence type="ECO:0000259" key="1">
    <source>
        <dbReference type="Pfam" id="PF20239"/>
    </source>
</evidence>
<feature type="domain" description="DUF6596" evidence="1">
    <location>
        <begin position="1"/>
        <end position="48"/>
    </location>
</feature>